<reference evidence="1 2" key="1">
    <citation type="submission" date="2019-10" db="EMBL/GenBank/DDBJ databases">
        <title>Alkaliphilus serpentinus sp. nov. and Alkaliphilus pronyensis sp. nov., two novel anaerobic alkaliphilic species isolated from the serpentinized-hosted hydrothermal field of the Prony Bay (New Caledonia).</title>
        <authorList>
            <person name="Postec A."/>
        </authorList>
    </citation>
    <scope>NUCLEOTIDE SEQUENCE [LARGE SCALE GENOMIC DNA]</scope>
    <source>
        <strain evidence="1 2">LacV</strain>
    </source>
</reference>
<organism evidence="1 2">
    <name type="scientific">Alkaliphilus pronyensis</name>
    <dbReference type="NCBI Taxonomy" id="1482732"/>
    <lineage>
        <taxon>Bacteria</taxon>
        <taxon>Bacillati</taxon>
        <taxon>Bacillota</taxon>
        <taxon>Clostridia</taxon>
        <taxon>Peptostreptococcales</taxon>
        <taxon>Natronincolaceae</taxon>
        <taxon>Alkaliphilus</taxon>
    </lineage>
</organism>
<proteinExistence type="predicted"/>
<dbReference type="EMBL" id="WBZC01000002">
    <property type="protein sequence ID" value="KAB3539698.1"/>
    <property type="molecule type" value="Genomic_DNA"/>
</dbReference>
<dbReference type="Gene3D" id="3.30.360.40">
    <property type="entry name" value="YwmB-like"/>
    <property type="match status" value="1"/>
</dbReference>
<keyword evidence="2" id="KW-1185">Reference proteome</keyword>
<comment type="caution">
    <text evidence="1">The sequence shown here is derived from an EMBL/GenBank/DDBJ whole genome shotgun (WGS) entry which is preliminary data.</text>
</comment>
<dbReference type="OrthoDB" id="1708334at2"/>
<evidence type="ECO:0008006" key="3">
    <source>
        <dbReference type="Google" id="ProtNLM"/>
    </source>
</evidence>
<protein>
    <recommendedName>
        <fullName evidence="3">YwmB family TATA-box binding protein</fullName>
    </recommendedName>
</protein>
<evidence type="ECO:0000313" key="1">
    <source>
        <dbReference type="EMBL" id="KAB3539698.1"/>
    </source>
</evidence>
<evidence type="ECO:0000313" key="2">
    <source>
        <dbReference type="Proteomes" id="UP000432715"/>
    </source>
</evidence>
<name>A0A6I0FMR4_9FIRM</name>
<dbReference type="InterPro" id="IPR014794">
    <property type="entry name" value="DUF1779"/>
</dbReference>
<accession>A0A6I0FMR4</accession>
<dbReference type="Pfam" id="PF08680">
    <property type="entry name" value="DUF1779"/>
    <property type="match status" value="1"/>
</dbReference>
<dbReference type="Proteomes" id="UP000432715">
    <property type="component" value="Unassembled WGS sequence"/>
</dbReference>
<dbReference type="SUPFAM" id="SSF143842">
    <property type="entry name" value="YwmB-like"/>
    <property type="match status" value="1"/>
</dbReference>
<dbReference type="RefSeq" id="WP_151859658.1">
    <property type="nucleotide sequence ID" value="NZ_WBZC01000002.1"/>
</dbReference>
<dbReference type="InterPro" id="IPR036209">
    <property type="entry name" value="YwmB-like_sf"/>
</dbReference>
<sequence>MRKLILALILLISLFFIYAPAASIFQEEYSNNSDDSLLIEAFKVSKAQLVEVNSNNTLHLSDEFFTLAEMNHVLASILKALKIEGQQHIIDNQGYYEPLDYETLQKYDDNTIIVRVNSEIGYNQITATAIDDIGKATTIILYSVDTSSIKESYIIIDIVHNKGYKDIVETNNISNEVLSKYGDDIENTMSIVGCYLGKKFFENSSVILDDIGSFLNAKKIENVSDISYNSTTLYSPMLTKAISYQNKKVNLQLATRYNEYEDKTYLWIATPLIVSTY</sequence>
<gene>
    <name evidence="1" type="ORF">F8154_00665</name>
</gene>
<dbReference type="AlphaFoldDB" id="A0A6I0FMR4"/>